<keyword evidence="3" id="KW-0472">Membrane</keyword>
<feature type="region of interest" description="Disordered" evidence="2">
    <location>
        <begin position="338"/>
        <end position="418"/>
    </location>
</feature>
<evidence type="ECO:0000256" key="4">
    <source>
        <dbReference type="SAM" id="SignalP"/>
    </source>
</evidence>
<feature type="compositionally biased region" description="Polar residues" evidence="2">
    <location>
        <begin position="592"/>
        <end position="604"/>
    </location>
</feature>
<reference evidence="6" key="1">
    <citation type="journal article" date="2023" name="G3 (Bethesda)">
        <title>Whole genome assembly and annotation of the endangered Caribbean coral Acropora cervicornis.</title>
        <authorList>
            <person name="Selwyn J.D."/>
            <person name="Vollmer S.V."/>
        </authorList>
    </citation>
    <scope>NUCLEOTIDE SEQUENCE</scope>
    <source>
        <strain evidence="6">K2</strain>
    </source>
</reference>
<feature type="chain" id="PRO_5042183186" evidence="4">
    <location>
        <begin position="29"/>
        <end position="664"/>
    </location>
</feature>
<evidence type="ECO:0000313" key="7">
    <source>
        <dbReference type="Proteomes" id="UP001249851"/>
    </source>
</evidence>
<comment type="caution">
    <text evidence="6">The sequence shown here is derived from an EMBL/GenBank/DDBJ whole genome shotgun (WGS) entry which is preliminary data.</text>
</comment>
<name>A0AAD9QLM1_ACRCE</name>
<keyword evidence="3" id="KW-1133">Transmembrane helix</keyword>
<evidence type="ECO:0000256" key="1">
    <source>
        <dbReference type="ARBA" id="ARBA00022737"/>
    </source>
</evidence>
<evidence type="ECO:0000259" key="5">
    <source>
        <dbReference type="PROSITE" id="PS50853"/>
    </source>
</evidence>
<feature type="signal peptide" evidence="4">
    <location>
        <begin position="1"/>
        <end position="28"/>
    </location>
</feature>
<dbReference type="SMART" id="SM00060">
    <property type="entry name" value="FN3"/>
    <property type="match status" value="3"/>
</dbReference>
<dbReference type="Pfam" id="PF00041">
    <property type="entry name" value="fn3"/>
    <property type="match status" value="2"/>
</dbReference>
<proteinExistence type="predicted"/>
<evidence type="ECO:0000256" key="2">
    <source>
        <dbReference type="SAM" id="MobiDB-lite"/>
    </source>
</evidence>
<feature type="compositionally biased region" description="Basic and acidic residues" evidence="2">
    <location>
        <begin position="641"/>
        <end position="664"/>
    </location>
</feature>
<keyword evidence="7" id="KW-1185">Reference proteome</keyword>
<dbReference type="FunFam" id="2.60.40.10:FF:000028">
    <property type="entry name" value="Neuronal cell adhesion molecule"/>
    <property type="match status" value="1"/>
</dbReference>
<keyword evidence="1" id="KW-0677">Repeat</keyword>
<dbReference type="PANTHER" id="PTHR13817:SF166">
    <property type="entry name" value="NEURONAL IGCAM-RELATED"/>
    <property type="match status" value="1"/>
</dbReference>
<dbReference type="AlphaFoldDB" id="A0AAD9QLM1"/>
<feature type="domain" description="Fibronectin type-III" evidence="5">
    <location>
        <begin position="34"/>
        <end position="125"/>
    </location>
</feature>
<feature type="region of interest" description="Disordered" evidence="2">
    <location>
        <begin position="556"/>
        <end position="604"/>
    </location>
</feature>
<evidence type="ECO:0000256" key="3">
    <source>
        <dbReference type="SAM" id="Phobius"/>
    </source>
</evidence>
<feature type="domain" description="Fibronectin type-III" evidence="5">
    <location>
        <begin position="232"/>
        <end position="325"/>
    </location>
</feature>
<sequence>MAWLFRSFSTTACLTSFVVLICANGYDSSTLPQRPTDLQVTKVRNLDVTLTWKRPSNIPRATILLYRVRCATIGRSKSWGLDPLLEESATVQLEPNTQYNIHVKAMRKDDNKIQSAWQSLRVNTSHFVPARPTNLRQVRMTGLYVTVAWNKPLTTTTGIRDTSLLKYRVSSKRIDSVRKQISFTSTSATLRLVGNSTYQIQVQAVKSFNMNVFGPWSEILTLKSNPSAPTKPPKDVQLVSNTRTSISVSWGEIPENARNADILGFNVRWCKQADINCSPRKVALVYSLDITGLDPGKAYKVQVSGYNIKGSGPWSSSKQIIVGGRFLTTTQETTTAKLSTETLTSKTKKTSKVSTMSTRAPTTGTTPKPTATDDPLNSKGVVNNQNTQGGTSDGEKTHSVSQSTLPAALASQDERKPDLGSRRNVVIIGVAAGVLLLLILSIAVIVIYRRRSRRKDRHNGGILLHADNSRDTITHGTFSVRYTRPGDCSMTQSLLNGSVPPHRSLPRRPNSDAKDDSLLLGANCPEKCKLSVDLSPPGRSTFGGDRAEGLYDKLGDVASKNPRSSGSGERYVTRDQMGARSAKAPSAVTKAENCNGSVPSESTHQGDIYEKMQDSVHLYDTLCFKDRKDPVYENTKIDPNPPEHDESNSDGYEAMKKYNELQNE</sequence>
<evidence type="ECO:0000313" key="6">
    <source>
        <dbReference type="EMBL" id="KAK2563593.1"/>
    </source>
</evidence>
<dbReference type="InterPro" id="IPR036116">
    <property type="entry name" value="FN3_sf"/>
</dbReference>
<keyword evidence="4" id="KW-0732">Signal</keyword>
<feature type="compositionally biased region" description="Low complexity" evidence="2">
    <location>
        <begin position="352"/>
        <end position="375"/>
    </location>
</feature>
<reference evidence="6" key="2">
    <citation type="journal article" date="2023" name="Science">
        <title>Genomic signatures of disease resistance in endangered staghorn corals.</title>
        <authorList>
            <person name="Vollmer S.V."/>
            <person name="Selwyn J.D."/>
            <person name="Despard B.A."/>
            <person name="Roesel C.L."/>
        </authorList>
    </citation>
    <scope>NUCLEOTIDE SEQUENCE</scope>
    <source>
        <strain evidence="6">K2</strain>
    </source>
</reference>
<dbReference type="InterPro" id="IPR050964">
    <property type="entry name" value="Striated_Muscle_Regulatory"/>
</dbReference>
<dbReference type="InterPro" id="IPR003961">
    <property type="entry name" value="FN3_dom"/>
</dbReference>
<dbReference type="SUPFAM" id="SSF49265">
    <property type="entry name" value="Fibronectin type III"/>
    <property type="match status" value="2"/>
</dbReference>
<dbReference type="PROSITE" id="PS50853">
    <property type="entry name" value="FN3"/>
    <property type="match status" value="3"/>
</dbReference>
<accession>A0AAD9QLM1</accession>
<dbReference type="EMBL" id="JARQWQ010000025">
    <property type="protein sequence ID" value="KAK2563593.1"/>
    <property type="molecule type" value="Genomic_DNA"/>
</dbReference>
<protein>
    <submittedName>
        <fullName evidence="6">Protein sidekick-2</fullName>
    </submittedName>
</protein>
<feature type="region of interest" description="Disordered" evidence="2">
    <location>
        <begin position="496"/>
        <end position="516"/>
    </location>
</feature>
<feature type="transmembrane region" description="Helical" evidence="3">
    <location>
        <begin position="425"/>
        <end position="448"/>
    </location>
</feature>
<feature type="domain" description="Fibronectin type-III" evidence="5">
    <location>
        <begin position="131"/>
        <end position="227"/>
    </location>
</feature>
<feature type="compositionally biased region" description="Polar residues" evidence="2">
    <location>
        <begin position="380"/>
        <end position="390"/>
    </location>
</feature>
<dbReference type="PANTHER" id="PTHR13817">
    <property type="entry name" value="TITIN"/>
    <property type="match status" value="1"/>
</dbReference>
<dbReference type="CDD" id="cd00063">
    <property type="entry name" value="FN3"/>
    <property type="match status" value="3"/>
</dbReference>
<feature type="region of interest" description="Disordered" evidence="2">
    <location>
        <begin position="629"/>
        <end position="664"/>
    </location>
</feature>
<gene>
    <name evidence="6" type="ORF">P5673_013324</name>
</gene>
<organism evidence="6 7">
    <name type="scientific">Acropora cervicornis</name>
    <name type="common">Staghorn coral</name>
    <dbReference type="NCBI Taxonomy" id="6130"/>
    <lineage>
        <taxon>Eukaryota</taxon>
        <taxon>Metazoa</taxon>
        <taxon>Cnidaria</taxon>
        <taxon>Anthozoa</taxon>
        <taxon>Hexacorallia</taxon>
        <taxon>Scleractinia</taxon>
        <taxon>Astrocoeniina</taxon>
        <taxon>Acroporidae</taxon>
        <taxon>Acropora</taxon>
    </lineage>
</organism>
<dbReference type="InterPro" id="IPR013783">
    <property type="entry name" value="Ig-like_fold"/>
</dbReference>
<dbReference type="Proteomes" id="UP001249851">
    <property type="component" value="Unassembled WGS sequence"/>
</dbReference>
<dbReference type="Gene3D" id="2.60.40.10">
    <property type="entry name" value="Immunoglobulins"/>
    <property type="match status" value="3"/>
</dbReference>
<keyword evidence="3" id="KW-0812">Transmembrane</keyword>